<feature type="zinc finger region" description="C3H1-type" evidence="7">
    <location>
        <begin position="536"/>
        <end position="564"/>
    </location>
</feature>
<protein>
    <submittedName>
        <fullName evidence="12">Protein phosphatase 2C</fullName>
    </submittedName>
</protein>
<dbReference type="GO" id="GO:0008270">
    <property type="term" value="F:zinc ion binding"/>
    <property type="evidence" value="ECO:0007669"/>
    <property type="project" value="UniProtKB-KW"/>
</dbReference>
<feature type="compositionally biased region" description="Low complexity" evidence="9">
    <location>
        <begin position="637"/>
        <end position="648"/>
    </location>
</feature>
<dbReference type="InterPro" id="IPR036457">
    <property type="entry name" value="PPM-type-like_dom_sf"/>
</dbReference>
<organism evidence="12 13">
    <name type="scientific">Hondaea fermentalgiana</name>
    <dbReference type="NCBI Taxonomy" id="2315210"/>
    <lineage>
        <taxon>Eukaryota</taxon>
        <taxon>Sar</taxon>
        <taxon>Stramenopiles</taxon>
        <taxon>Bigyra</taxon>
        <taxon>Labyrinthulomycetes</taxon>
        <taxon>Thraustochytrida</taxon>
        <taxon>Thraustochytriidae</taxon>
        <taxon>Hondaea</taxon>
    </lineage>
</organism>
<feature type="zinc finger region" description="C3H1-type" evidence="7">
    <location>
        <begin position="750"/>
        <end position="777"/>
    </location>
</feature>
<dbReference type="InterPro" id="IPR000222">
    <property type="entry name" value="PP2C_BS"/>
</dbReference>
<dbReference type="Gene3D" id="4.10.1000.10">
    <property type="entry name" value="Zinc finger, CCCH-type"/>
    <property type="match status" value="2"/>
</dbReference>
<keyword evidence="3 7" id="KW-0863">Zinc-finger</keyword>
<feature type="region of interest" description="Disordered" evidence="9">
    <location>
        <begin position="698"/>
        <end position="747"/>
    </location>
</feature>
<feature type="region of interest" description="Disordered" evidence="9">
    <location>
        <begin position="390"/>
        <end position="492"/>
    </location>
</feature>
<keyword evidence="13" id="KW-1185">Reference proteome</keyword>
<comment type="subcellular location">
    <subcellularLocation>
        <location evidence="1">Membrane</location>
        <topology evidence="1">Peripheral membrane protein</topology>
    </subcellularLocation>
</comment>
<evidence type="ECO:0000256" key="1">
    <source>
        <dbReference type="ARBA" id="ARBA00004170"/>
    </source>
</evidence>
<dbReference type="PROSITE" id="PS01032">
    <property type="entry name" value="PPM_1"/>
    <property type="match status" value="1"/>
</dbReference>
<feature type="zinc finger region" description="C3H1-type" evidence="7">
    <location>
        <begin position="489"/>
        <end position="517"/>
    </location>
</feature>
<dbReference type="OrthoDB" id="10264738at2759"/>
<dbReference type="EMBL" id="BEYU01000015">
    <property type="protein sequence ID" value="GBG25740.1"/>
    <property type="molecule type" value="Genomic_DNA"/>
</dbReference>
<dbReference type="GO" id="GO:0016020">
    <property type="term" value="C:membrane"/>
    <property type="evidence" value="ECO:0007669"/>
    <property type="project" value="UniProtKB-SubCell"/>
</dbReference>
<dbReference type="Gene3D" id="3.60.40.10">
    <property type="entry name" value="PPM-type phosphatase domain"/>
    <property type="match status" value="1"/>
</dbReference>
<evidence type="ECO:0000256" key="7">
    <source>
        <dbReference type="PROSITE-ProRule" id="PRU00723"/>
    </source>
</evidence>
<dbReference type="InterPro" id="IPR036855">
    <property type="entry name" value="Znf_CCCH_sf"/>
</dbReference>
<evidence type="ECO:0000313" key="13">
    <source>
        <dbReference type="Proteomes" id="UP000241890"/>
    </source>
</evidence>
<feature type="domain" description="PPM-type phosphatase" evidence="11">
    <location>
        <begin position="13"/>
        <end position="300"/>
    </location>
</feature>
<evidence type="ECO:0000256" key="5">
    <source>
        <dbReference type="ARBA" id="ARBA00022833"/>
    </source>
</evidence>
<feature type="domain" description="C3H1-type" evidence="10">
    <location>
        <begin position="670"/>
        <end position="698"/>
    </location>
</feature>
<dbReference type="PROSITE" id="PS51746">
    <property type="entry name" value="PPM_2"/>
    <property type="match status" value="1"/>
</dbReference>
<evidence type="ECO:0000313" key="12">
    <source>
        <dbReference type="EMBL" id="GBG25740.1"/>
    </source>
</evidence>
<name>A0A2R5G414_9STRA</name>
<dbReference type="Pfam" id="PF00642">
    <property type="entry name" value="zf-CCCH"/>
    <property type="match status" value="4"/>
</dbReference>
<evidence type="ECO:0000256" key="9">
    <source>
        <dbReference type="SAM" id="MobiDB-lite"/>
    </source>
</evidence>
<feature type="zinc finger region" description="C3H1-type" evidence="7">
    <location>
        <begin position="670"/>
        <end position="698"/>
    </location>
</feature>
<feature type="domain" description="C3H1-type" evidence="10">
    <location>
        <begin position="489"/>
        <end position="517"/>
    </location>
</feature>
<dbReference type="SMART" id="SM00356">
    <property type="entry name" value="ZnF_C3H1"/>
    <property type="match status" value="4"/>
</dbReference>
<comment type="caution">
    <text evidence="12">The sequence shown here is derived from an EMBL/GenBank/DDBJ whole genome shotgun (WGS) entry which is preliminary data.</text>
</comment>
<dbReference type="InterPro" id="IPR015655">
    <property type="entry name" value="PP2C"/>
</dbReference>
<evidence type="ECO:0000259" key="11">
    <source>
        <dbReference type="PROSITE" id="PS51746"/>
    </source>
</evidence>
<keyword evidence="6 8" id="KW-0904">Protein phosphatase</keyword>
<accession>A0A2R5G414</accession>
<dbReference type="Gene3D" id="3.30.1370.210">
    <property type="match status" value="1"/>
</dbReference>
<reference evidence="12 13" key="1">
    <citation type="submission" date="2017-12" db="EMBL/GenBank/DDBJ databases">
        <title>Sequencing, de novo assembly and annotation of complete genome of a new Thraustochytrid species, strain FCC1311.</title>
        <authorList>
            <person name="Sedici K."/>
            <person name="Godart F."/>
            <person name="Aiese Cigliano R."/>
            <person name="Sanseverino W."/>
            <person name="Barakat M."/>
            <person name="Ortet P."/>
            <person name="Marechal E."/>
            <person name="Cagnac O."/>
            <person name="Amato A."/>
        </authorList>
    </citation>
    <scope>NUCLEOTIDE SEQUENCE [LARGE SCALE GENOMIC DNA]</scope>
</reference>
<dbReference type="PROSITE" id="PS50103">
    <property type="entry name" value="ZF_C3H1"/>
    <property type="match status" value="4"/>
</dbReference>
<proteinExistence type="inferred from homology"/>
<keyword evidence="2 7" id="KW-0479">Metal-binding</keyword>
<evidence type="ECO:0000256" key="4">
    <source>
        <dbReference type="ARBA" id="ARBA00022801"/>
    </source>
</evidence>
<dbReference type="Proteomes" id="UP000241890">
    <property type="component" value="Unassembled WGS sequence"/>
</dbReference>
<evidence type="ECO:0000256" key="2">
    <source>
        <dbReference type="ARBA" id="ARBA00022723"/>
    </source>
</evidence>
<evidence type="ECO:0000256" key="8">
    <source>
        <dbReference type="RuleBase" id="RU003465"/>
    </source>
</evidence>
<dbReference type="GO" id="GO:0004722">
    <property type="term" value="F:protein serine/threonine phosphatase activity"/>
    <property type="evidence" value="ECO:0007669"/>
    <property type="project" value="InterPro"/>
</dbReference>
<feature type="compositionally biased region" description="Basic and acidic residues" evidence="9">
    <location>
        <begin position="567"/>
        <end position="578"/>
    </location>
</feature>
<dbReference type="SMART" id="SM00332">
    <property type="entry name" value="PP2Cc"/>
    <property type="match status" value="1"/>
</dbReference>
<dbReference type="InterPro" id="IPR000571">
    <property type="entry name" value="Znf_CCCH"/>
</dbReference>
<keyword evidence="5 7" id="KW-0862">Zinc</keyword>
<dbReference type="Pfam" id="PF00481">
    <property type="entry name" value="PP2C"/>
    <property type="match status" value="1"/>
</dbReference>
<feature type="region of interest" description="Disordered" evidence="9">
    <location>
        <begin position="567"/>
        <end position="602"/>
    </location>
</feature>
<feature type="compositionally biased region" description="Polar residues" evidence="9">
    <location>
        <begin position="453"/>
        <end position="464"/>
    </location>
</feature>
<keyword evidence="4 8" id="KW-0378">Hydrolase</keyword>
<comment type="similarity">
    <text evidence="8">Belongs to the PP2C family.</text>
</comment>
<evidence type="ECO:0000259" key="10">
    <source>
        <dbReference type="PROSITE" id="PS50103"/>
    </source>
</evidence>
<dbReference type="InterPro" id="IPR001932">
    <property type="entry name" value="PPM-type_phosphatase-like_dom"/>
</dbReference>
<dbReference type="CDD" id="cd00143">
    <property type="entry name" value="PP2Cc"/>
    <property type="match status" value="1"/>
</dbReference>
<feature type="compositionally biased region" description="Basic and acidic residues" evidence="9">
    <location>
        <begin position="390"/>
        <end position="407"/>
    </location>
</feature>
<feature type="region of interest" description="Disordered" evidence="9">
    <location>
        <begin position="637"/>
        <end position="682"/>
    </location>
</feature>
<feature type="compositionally biased region" description="Polar residues" evidence="9">
    <location>
        <begin position="698"/>
        <end position="710"/>
    </location>
</feature>
<dbReference type="PANTHER" id="PTHR47992">
    <property type="entry name" value="PROTEIN PHOSPHATASE"/>
    <property type="match status" value="1"/>
</dbReference>
<evidence type="ECO:0000256" key="3">
    <source>
        <dbReference type="ARBA" id="ARBA00022771"/>
    </source>
</evidence>
<dbReference type="SUPFAM" id="SSF90229">
    <property type="entry name" value="CCCH zinc finger"/>
    <property type="match status" value="4"/>
</dbReference>
<feature type="domain" description="C3H1-type" evidence="10">
    <location>
        <begin position="536"/>
        <end position="564"/>
    </location>
</feature>
<feature type="domain" description="C3H1-type" evidence="10">
    <location>
        <begin position="750"/>
        <end position="777"/>
    </location>
</feature>
<dbReference type="InParanoid" id="A0A2R5G414"/>
<gene>
    <name evidence="12" type="ORF">FCC1311_019592</name>
</gene>
<dbReference type="SUPFAM" id="SSF81606">
    <property type="entry name" value="PP2C-like"/>
    <property type="match status" value="1"/>
</dbReference>
<feature type="compositionally biased region" description="Basic and acidic residues" evidence="9">
    <location>
        <begin position="421"/>
        <end position="446"/>
    </location>
</feature>
<evidence type="ECO:0000256" key="6">
    <source>
        <dbReference type="ARBA" id="ARBA00022912"/>
    </source>
</evidence>
<dbReference type="AlphaFoldDB" id="A0A2R5G414"/>
<feature type="compositionally biased region" description="Basic residues" evidence="9">
    <location>
        <begin position="466"/>
        <end position="476"/>
    </location>
</feature>
<feature type="compositionally biased region" description="Acidic residues" evidence="9">
    <location>
        <begin position="409"/>
        <end position="420"/>
    </location>
</feature>
<sequence>MEEEGKGVEEFAPVVRFYKQKKKLKDEDFECVDNGLHALGRQFDVFGVFDGHGGPDAAQLASQKFCRTLVETLQRADKADADAENGTGWEQRVLPQALIDTFELLDTECTKEFKTSGTTATVMVVTRSPRIQSDGWALATIANVGDSHAHAEIAGSIVQLSADHRLDNNEAERERVTREGGEIARCSGVVDDDKADDPLRLWPGGLMMSRTIGDPDAKQALATPEITNLLVRLLDADEESPVPIRALLASDGLWDAVTPKQAFSIVRNRNPQAASQTLIQTAVRNAGKDRDDITLVLVDMAAEEDHFAHGNRRRLSSVASARSHNPPVAAALPGSAAASLRLFHCWDPLAADAPHEEIASAESALAAEHEAREETLREAREERARVEAALRESMQDEEAVAARRAAEEAAAEELENEGEWEPVKRNPRRGDRAISEPDGEGSHQDENSADGDATNQNAETTDQAVTKKKAGTKGKKKDATNDRSANASKDGRKLCFSFKKSGQCSRGDRCRYLHTVPETGSVAEDVSSETNEGTGSKSAEVCRAFQRRSGCPRGNHCKYLHVRKETAAPKDKAGKEGEMSLTENEETTNSLANEVTEDTAAFAKADKENSAIASQAEVGNWADEVEVPMAGEALALSGSKSGSLSKTSAPEDGAKPASRKSSNARTSKKSDEPRPCFSFQRDGACRFGDKCKFSHATTLKATNKQSSASGSEPDKLGGRRPRGNGSRGKANKTTFPAAEGNADNEAPRVFDGPKKCFAFERKGTCKFGDTCKFAHAR</sequence>